<protein>
    <submittedName>
        <fullName evidence="1">Uncharacterized protein</fullName>
    </submittedName>
</protein>
<proteinExistence type="predicted"/>
<reference evidence="1 2" key="1">
    <citation type="submission" date="2018-08" db="EMBL/GenBank/DDBJ databases">
        <title>A genome reference for cultivated species of the human gut microbiota.</title>
        <authorList>
            <person name="Zou Y."/>
            <person name="Xue W."/>
            <person name="Luo G."/>
        </authorList>
    </citation>
    <scope>NUCLEOTIDE SEQUENCE [LARGE SCALE GENOMIC DNA]</scope>
    <source>
        <strain evidence="1 2">AM32-8LB</strain>
    </source>
</reference>
<evidence type="ECO:0000313" key="2">
    <source>
        <dbReference type="Proteomes" id="UP000266391"/>
    </source>
</evidence>
<accession>A0A396ABI4</accession>
<evidence type="ECO:0000313" key="1">
    <source>
        <dbReference type="EMBL" id="RHC99125.1"/>
    </source>
</evidence>
<comment type="caution">
    <text evidence="1">The sequence shown here is derived from an EMBL/GenBank/DDBJ whole genome shotgun (WGS) entry which is preliminary data.</text>
</comment>
<dbReference type="RefSeq" id="WP_118093698.1">
    <property type="nucleotide sequence ID" value="NZ_QSIQ01000038.1"/>
</dbReference>
<sequence length="396" mass="45084">MKYKKYLICVFTFIVVCIVCIKQMHSRQEETCTKITSVDGVTFDMPEKLLEQATAIAFISDHKNYSTDTYLFKDGKSIYLLLDKGNIVVAVENMTNYRLKDTANMEHAIAGESLDGIWMNPLGEELSCELEEKDSVYKLVADVSGEVPLTTETYGMFVGKFVYVSVDDYECSMFVGVKSNDYDTLEKNELSMMEHIAKSLTVTDLTENLIMTDDARIEKELDKTNSGFVIKSNQGTTGTKYSDIYHLLKIGETGLCHAYDKNAENGLSDGEITIDQLYTGDDAVKLIKEYCQSGKSMYQYADAPAGYSWQAIRYHLSKSQNELYTNIRIEGLDGERLKYHGISCTTRTYDMIYDWDSTTDLYCYYAVPDSCREYMLECGNRYQSTSETACFWIECD</sequence>
<name>A0A396ABI4_9FIRM</name>
<gene>
    <name evidence="1" type="ORF">DW813_15535</name>
</gene>
<dbReference type="AlphaFoldDB" id="A0A396ABI4"/>
<organism evidence="1 2">
    <name type="scientific">Roseburia inulinivorans</name>
    <dbReference type="NCBI Taxonomy" id="360807"/>
    <lineage>
        <taxon>Bacteria</taxon>
        <taxon>Bacillati</taxon>
        <taxon>Bacillota</taxon>
        <taxon>Clostridia</taxon>
        <taxon>Lachnospirales</taxon>
        <taxon>Lachnospiraceae</taxon>
        <taxon>Roseburia</taxon>
    </lineage>
</organism>
<dbReference type="EMBL" id="QSIQ01000038">
    <property type="protein sequence ID" value="RHC99125.1"/>
    <property type="molecule type" value="Genomic_DNA"/>
</dbReference>
<dbReference type="Proteomes" id="UP000266391">
    <property type="component" value="Unassembled WGS sequence"/>
</dbReference>